<dbReference type="PANTHER" id="PTHR47331:SF2">
    <property type="match status" value="1"/>
</dbReference>
<organism evidence="2 3">
    <name type="scientific">Elysia marginata</name>
    <dbReference type="NCBI Taxonomy" id="1093978"/>
    <lineage>
        <taxon>Eukaryota</taxon>
        <taxon>Metazoa</taxon>
        <taxon>Spiralia</taxon>
        <taxon>Lophotrochozoa</taxon>
        <taxon>Mollusca</taxon>
        <taxon>Gastropoda</taxon>
        <taxon>Heterobranchia</taxon>
        <taxon>Euthyneura</taxon>
        <taxon>Panpulmonata</taxon>
        <taxon>Sacoglossa</taxon>
        <taxon>Placobranchoidea</taxon>
        <taxon>Plakobranchidae</taxon>
        <taxon>Elysia</taxon>
    </lineage>
</organism>
<feature type="domain" description="Integrase catalytic" evidence="1">
    <location>
        <begin position="522"/>
        <end position="711"/>
    </location>
</feature>
<reference evidence="2 3" key="1">
    <citation type="journal article" date="2021" name="Elife">
        <title>Chloroplast acquisition without the gene transfer in kleptoplastic sea slugs, Plakobranchus ocellatus.</title>
        <authorList>
            <person name="Maeda T."/>
            <person name="Takahashi S."/>
            <person name="Yoshida T."/>
            <person name="Shimamura S."/>
            <person name="Takaki Y."/>
            <person name="Nagai Y."/>
            <person name="Toyoda A."/>
            <person name="Suzuki Y."/>
            <person name="Arimoto A."/>
            <person name="Ishii H."/>
            <person name="Satoh N."/>
            <person name="Nishiyama T."/>
            <person name="Hasebe M."/>
            <person name="Maruyama T."/>
            <person name="Minagawa J."/>
            <person name="Obokata J."/>
            <person name="Shigenobu S."/>
        </authorList>
    </citation>
    <scope>NUCLEOTIDE SEQUENCE [LARGE SCALE GENOMIC DNA]</scope>
</reference>
<dbReference type="InterPro" id="IPR043502">
    <property type="entry name" value="DNA/RNA_pol_sf"/>
</dbReference>
<dbReference type="PROSITE" id="PS50994">
    <property type="entry name" value="INTEGRASE"/>
    <property type="match status" value="1"/>
</dbReference>
<dbReference type="InterPro" id="IPR008042">
    <property type="entry name" value="Retrotrans_Pao"/>
</dbReference>
<accession>A0AAV4FHT8</accession>
<dbReference type="Proteomes" id="UP000762676">
    <property type="component" value="Unassembled WGS sequence"/>
</dbReference>
<protein>
    <submittedName>
        <fullName evidence="2">Gag-pol fusion polyprotein</fullName>
    </submittedName>
</protein>
<dbReference type="AlphaFoldDB" id="A0AAV4FHT8"/>
<dbReference type="Pfam" id="PF18701">
    <property type="entry name" value="DUF5641"/>
    <property type="match status" value="1"/>
</dbReference>
<evidence type="ECO:0000259" key="1">
    <source>
        <dbReference type="PROSITE" id="PS50994"/>
    </source>
</evidence>
<sequence length="830" mass="94151">MLLSGPDLTNSLIGILIRFRRDSCPITADIEQMFYQFNVDEQHRDFLRFLWFEDNNPEKGLVEYRMTVHVFGNSPSPAVATYGLRKTVTGCEQDIIDFVQNDFYVDDGVTSTSNADRTVSLMDRTKRTLMEKGKLRLHKIASSNRQVLMAFDVGELCEELKAVDLSDPTNQLPMHSCLGLPWCLERDAFMINPKLGEAQFTRRELLSTLNSIYDPIGFLSPATISGKILLRRISPDGKTWDEPLPESFLPDWQLSVTSPAQWRYISTEFNPADVATRSNSVGLLENVRRWLQPPHDAFHIDVEAASNQSYPLICRNDDIEIRASVLKTETKSATPLSTRFKKFSSWTSLVRAFSLLRHVGKSFHSSSDTCKGWHNCSQHRRGENLKTTETFILITVQQEAYTEEVNSLSCGRPISTSSALHPLCPYLDSDGLLRVGGRLSKAEQTLGVDAVHPVILPKRHHVATLLARYFHEKVKHQGRHFTEGALRTGGFWIVGAKRLVSSLIHDCCVCKRLRGVAMQQKMANLPTERIVPCAPFSHVGVDVFGPWEVVTRRTRGGAANSKRWAIVEEMSTSCFINAFFRFTSIRGPVTELWSDRGTNFVGATTELDLVARFVEDQTVQNHLAAHKIVWKFNPPYASHMGGAWERMVGVVRRILDSMLLDTRRKPLTHEVLCTLMAEVCAIVNNRPILPISHDPDSAYLLTPATLLTHKTNNSKVPCASYSLKDTYKSHWKHVQGLSDVFWRHWRLDYLQALQGRRKWETEQSCLKEGDLVILRDKQLHRNDWPFGLVTRVFPSADDGLIRSAEVRVIKDGKASHYIRPITMLVLLESK</sequence>
<gene>
    <name evidence="2" type="ORF">ElyMa_000384100</name>
</gene>
<dbReference type="SUPFAM" id="SSF53098">
    <property type="entry name" value="Ribonuclease H-like"/>
    <property type="match status" value="1"/>
</dbReference>
<name>A0AAV4FHT8_9GAST</name>
<dbReference type="Pfam" id="PF05380">
    <property type="entry name" value="Peptidase_A17"/>
    <property type="match status" value="1"/>
</dbReference>
<dbReference type="EMBL" id="BMAT01000761">
    <property type="protein sequence ID" value="GFR72631.1"/>
    <property type="molecule type" value="Genomic_DNA"/>
</dbReference>
<dbReference type="GO" id="GO:0015074">
    <property type="term" value="P:DNA integration"/>
    <property type="evidence" value="ECO:0007669"/>
    <property type="project" value="InterPro"/>
</dbReference>
<dbReference type="SUPFAM" id="SSF56672">
    <property type="entry name" value="DNA/RNA polymerases"/>
    <property type="match status" value="1"/>
</dbReference>
<dbReference type="InterPro" id="IPR012337">
    <property type="entry name" value="RNaseH-like_sf"/>
</dbReference>
<dbReference type="GO" id="GO:0003676">
    <property type="term" value="F:nucleic acid binding"/>
    <property type="evidence" value="ECO:0007669"/>
    <property type="project" value="InterPro"/>
</dbReference>
<dbReference type="InterPro" id="IPR001584">
    <property type="entry name" value="Integrase_cat-core"/>
</dbReference>
<comment type="caution">
    <text evidence="2">The sequence shown here is derived from an EMBL/GenBank/DDBJ whole genome shotgun (WGS) entry which is preliminary data.</text>
</comment>
<evidence type="ECO:0000313" key="2">
    <source>
        <dbReference type="EMBL" id="GFR72631.1"/>
    </source>
</evidence>
<dbReference type="PANTHER" id="PTHR47331">
    <property type="entry name" value="PHD-TYPE DOMAIN-CONTAINING PROTEIN"/>
    <property type="match status" value="1"/>
</dbReference>
<proteinExistence type="predicted"/>
<dbReference type="InterPro" id="IPR036397">
    <property type="entry name" value="RNaseH_sf"/>
</dbReference>
<dbReference type="InterPro" id="IPR040676">
    <property type="entry name" value="DUF5641"/>
</dbReference>
<evidence type="ECO:0000313" key="3">
    <source>
        <dbReference type="Proteomes" id="UP000762676"/>
    </source>
</evidence>
<keyword evidence="3" id="KW-1185">Reference proteome</keyword>
<dbReference type="Gene3D" id="3.30.420.10">
    <property type="entry name" value="Ribonuclease H-like superfamily/Ribonuclease H"/>
    <property type="match status" value="1"/>
</dbReference>